<evidence type="ECO:0000256" key="9">
    <source>
        <dbReference type="ARBA" id="ARBA00023136"/>
    </source>
</evidence>
<dbReference type="OrthoDB" id="5512589at2759"/>
<evidence type="ECO:0000256" key="8">
    <source>
        <dbReference type="ARBA" id="ARBA00023034"/>
    </source>
</evidence>
<comment type="similarity">
    <text evidence="2 11">Belongs to the glycosyltransferase 31 family.</text>
</comment>
<dbReference type="PANTHER" id="PTHR11214:SF314">
    <property type="entry name" value="HEXOSYLTRANSFERASE"/>
    <property type="match status" value="1"/>
</dbReference>
<evidence type="ECO:0000313" key="12">
    <source>
        <dbReference type="EMBL" id="PVD35707.1"/>
    </source>
</evidence>
<dbReference type="GO" id="GO:0006493">
    <property type="term" value="P:protein O-linked glycosylation"/>
    <property type="evidence" value="ECO:0007669"/>
    <property type="project" value="TreeGrafter"/>
</dbReference>
<dbReference type="EMBL" id="PZQS01000002">
    <property type="protein sequence ID" value="PVD35707.1"/>
    <property type="molecule type" value="Genomic_DNA"/>
</dbReference>
<dbReference type="InterPro" id="IPR002659">
    <property type="entry name" value="Glyco_trans_31"/>
</dbReference>
<sequence>MFCYSKSSFKVLSQVVLGIIVVGVLVHYAIYFNNRQILQIHSDILQTTPRQLRKGNWNIYQMSGITQNLSRNTSDSMLLGNSSKNTSSSALNIVNPHSFSYIINEPTACTAYTELIIGVITAVQNFDDRMAVRSTWGSKAAAGYNVTVVFILGAGQPNLQAQLMAESDKYHDIIQEDFVDSYRNLSIKSVALLKWVITYCNSSKYMLKADDDMYVNVQNLVQALRSESRTDFVMGHSFIGAKPVQNKNSKWYTPLEDFNEKVYPKYTSGTAYAMSTKASSLLYQASLEIKLFWLEDIYITGLCARRAGVSVVHNGGFNYQKLNASGCVFRKAITGHQYSAEEKLSIHTQVNDPKLKCL</sequence>
<keyword evidence="7 11" id="KW-1133">Transmembrane helix</keyword>
<evidence type="ECO:0000256" key="1">
    <source>
        <dbReference type="ARBA" id="ARBA00004323"/>
    </source>
</evidence>
<keyword evidence="13" id="KW-1185">Reference proteome</keyword>
<keyword evidence="3 11" id="KW-0328">Glycosyltransferase</keyword>
<dbReference type="Pfam" id="PF01762">
    <property type="entry name" value="Galactosyl_T"/>
    <property type="match status" value="1"/>
</dbReference>
<dbReference type="EC" id="2.4.1.-" evidence="11"/>
<evidence type="ECO:0000256" key="11">
    <source>
        <dbReference type="RuleBase" id="RU363063"/>
    </source>
</evidence>
<keyword evidence="6 11" id="KW-0735">Signal-anchor</keyword>
<organism evidence="12 13">
    <name type="scientific">Pomacea canaliculata</name>
    <name type="common">Golden apple snail</name>
    <dbReference type="NCBI Taxonomy" id="400727"/>
    <lineage>
        <taxon>Eukaryota</taxon>
        <taxon>Metazoa</taxon>
        <taxon>Spiralia</taxon>
        <taxon>Lophotrochozoa</taxon>
        <taxon>Mollusca</taxon>
        <taxon>Gastropoda</taxon>
        <taxon>Caenogastropoda</taxon>
        <taxon>Architaenioglossa</taxon>
        <taxon>Ampullarioidea</taxon>
        <taxon>Ampullariidae</taxon>
        <taxon>Pomacea</taxon>
    </lineage>
</organism>
<comment type="subcellular location">
    <subcellularLocation>
        <location evidence="1 11">Golgi apparatus membrane</location>
        <topology evidence="1 11">Single-pass type II membrane protein</topology>
    </subcellularLocation>
</comment>
<evidence type="ECO:0000256" key="5">
    <source>
        <dbReference type="ARBA" id="ARBA00022692"/>
    </source>
</evidence>
<evidence type="ECO:0000256" key="4">
    <source>
        <dbReference type="ARBA" id="ARBA00022679"/>
    </source>
</evidence>
<protein>
    <recommendedName>
        <fullName evidence="11">Hexosyltransferase</fullName>
        <ecNumber evidence="11">2.4.1.-</ecNumber>
    </recommendedName>
</protein>
<proteinExistence type="inferred from homology"/>
<evidence type="ECO:0000313" key="13">
    <source>
        <dbReference type="Proteomes" id="UP000245119"/>
    </source>
</evidence>
<feature type="transmembrane region" description="Helical" evidence="11">
    <location>
        <begin position="12"/>
        <end position="32"/>
    </location>
</feature>
<comment type="caution">
    <text evidence="12">The sequence shown here is derived from an EMBL/GenBank/DDBJ whole genome shotgun (WGS) entry which is preliminary data.</text>
</comment>
<keyword evidence="9 11" id="KW-0472">Membrane</keyword>
<dbReference type="OMA" id="IARENCT"/>
<keyword evidence="5 11" id="KW-0812">Transmembrane</keyword>
<dbReference type="GO" id="GO:0000139">
    <property type="term" value="C:Golgi membrane"/>
    <property type="evidence" value="ECO:0007669"/>
    <property type="project" value="UniProtKB-SubCell"/>
</dbReference>
<dbReference type="Proteomes" id="UP000245119">
    <property type="component" value="Linkage Group LG2"/>
</dbReference>
<name>A0A2T7PQR1_POMCA</name>
<accession>A0A2T7PQR1</accession>
<dbReference type="FunFam" id="3.90.550.50:FF:000001">
    <property type="entry name" value="Hexosyltransferase"/>
    <property type="match status" value="1"/>
</dbReference>
<evidence type="ECO:0000256" key="10">
    <source>
        <dbReference type="ARBA" id="ARBA00023180"/>
    </source>
</evidence>
<evidence type="ECO:0000256" key="6">
    <source>
        <dbReference type="ARBA" id="ARBA00022968"/>
    </source>
</evidence>
<gene>
    <name evidence="12" type="ORF">C0Q70_02670</name>
</gene>
<dbReference type="GO" id="GO:0016758">
    <property type="term" value="F:hexosyltransferase activity"/>
    <property type="evidence" value="ECO:0007669"/>
    <property type="project" value="InterPro"/>
</dbReference>
<dbReference type="Gene3D" id="3.90.550.50">
    <property type="match status" value="1"/>
</dbReference>
<evidence type="ECO:0000256" key="3">
    <source>
        <dbReference type="ARBA" id="ARBA00022676"/>
    </source>
</evidence>
<keyword evidence="8 11" id="KW-0333">Golgi apparatus</keyword>
<dbReference type="PANTHER" id="PTHR11214">
    <property type="entry name" value="BETA-1,3-N-ACETYLGLUCOSAMINYLTRANSFERASE"/>
    <property type="match status" value="1"/>
</dbReference>
<dbReference type="STRING" id="400727.A0A2T7PQR1"/>
<evidence type="ECO:0000256" key="2">
    <source>
        <dbReference type="ARBA" id="ARBA00008661"/>
    </source>
</evidence>
<reference evidence="12 13" key="1">
    <citation type="submission" date="2018-04" db="EMBL/GenBank/DDBJ databases">
        <title>The genome of golden apple snail Pomacea canaliculata provides insight into stress tolerance and invasive adaptation.</title>
        <authorList>
            <person name="Liu C."/>
            <person name="Liu B."/>
            <person name="Ren Y."/>
            <person name="Zhang Y."/>
            <person name="Wang H."/>
            <person name="Li S."/>
            <person name="Jiang F."/>
            <person name="Yin L."/>
            <person name="Zhang G."/>
            <person name="Qian W."/>
            <person name="Fan W."/>
        </authorList>
    </citation>
    <scope>NUCLEOTIDE SEQUENCE [LARGE SCALE GENOMIC DNA]</scope>
    <source>
        <strain evidence="12">SZHN2017</strain>
        <tissue evidence="12">Muscle</tissue>
    </source>
</reference>
<evidence type="ECO:0000256" key="7">
    <source>
        <dbReference type="ARBA" id="ARBA00022989"/>
    </source>
</evidence>
<keyword evidence="4" id="KW-0808">Transferase</keyword>
<keyword evidence="10" id="KW-0325">Glycoprotein</keyword>
<dbReference type="AlphaFoldDB" id="A0A2T7PQR1"/>